<proteinExistence type="predicted"/>
<evidence type="ECO:0000313" key="1">
    <source>
        <dbReference type="EMBL" id="KAK6789872.1"/>
    </source>
</evidence>
<protein>
    <submittedName>
        <fullName evidence="1">Uncharacterized protein</fullName>
    </submittedName>
</protein>
<dbReference type="Proteomes" id="UP001371456">
    <property type="component" value="Unassembled WGS sequence"/>
</dbReference>
<organism evidence="1 2">
    <name type="scientific">Solanum bulbocastanum</name>
    <name type="common">Wild potato</name>
    <dbReference type="NCBI Taxonomy" id="147425"/>
    <lineage>
        <taxon>Eukaryota</taxon>
        <taxon>Viridiplantae</taxon>
        <taxon>Streptophyta</taxon>
        <taxon>Embryophyta</taxon>
        <taxon>Tracheophyta</taxon>
        <taxon>Spermatophyta</taxon>
        <taxon>Magnoliopsida</taxon>
        <taxon>eudicotyledons</taxon>
        <taxon>Gunneridae</taxon>
        <taxon>Pentapetalae</taxon>
        <taxon>asterids</taxon>
        <taxon>lamiids</taxon>
        <taxon>Solanales</taxon>
        <taxon>Solanaceae</taxon>
        <taxon>Solanoideae</taxon>
        <taxon>Solaneae</taxon>
        <taxon>Solanum</taxon>
    </lineage>
</organism>
<gene>
    <name evidence="1" type="ORF">RDI58_013672</name>
</gene>
<reference evidence="1 2" key="1">
    <citation type="submission" date="2024-02" db="EMBL/GenBank/DDBJ databases">
        <title>de novo genome assembly of Solanum bulbocastanum strain 11H21.</title>
        <authorList>
            <person name="Hosaka A.J."/>
        </authorList>
    </citation>
    <scope>NUCLEOTIDE SEQUENCE [LARGE SCALE GENOMIC DNA]</scope>
    <source>
        <tissue evidence="1">Young leaves</tissue>
    </source>
</reference>
<keyword evidence="2" id="KW-1185">Reference proteome</keyword>
<dbReference type="EMBL" id="JBANQN010000005">
    <property type="protein sequence ID" value="KAK6789872.1"/>
    <property type="molecule type" value="Genomic_DNA"/>
</dbReference>
<sequence length="11" mass="1195">MAVEINMFGPS</sequence>
<name>A0AAN8TR65_SOLBU</name>
<accession>A0AAN8TR65</accession>
<evidence type="ECO:0000313" key="2">
    <source>
        <dbReference type="Proteomes" id="UP001371456"/>
    </source>
</evidence>
<comment type="caution">
    <text evidence="1">The sequence shown here is derived from an EMBL/GenBank/DDBJ whole genome shotgun (WGS) entry which is preliminary data.</text>
</comment>